<dbReference type="Proteomes" id="UP000025061">
    <property type="component" value="Unassembled WGS sequence"/>
</dbReference>
<feature type="region of interest" description="Disordered" evidence="1">
    <location>
        <begin position="30"/>
        <end position="56"/>
    </location>
</feature>
<reference evidence="2 3" key="1">
    <citation type="submission" date="2013-04" db="EMBL/GenBank/DDBJ databases">
        <title>Hyphomonas hirschiana VP5 Genome Sequencing.</title>
        <authorList>
            <person name="Lai Q."/>
            <person name="Shao Z."/>
        </authorList>
    </citation>
    <scope>NUCLEOTIDE SEQUENCE [LARGE SCALE GENOMIC DNA]</scope>
    <source>
        <strain evidence="2 3">VP5</strain>
    </source>
</reference>
<evidence type="ECO:0000313" key="2">
    <source>
        <dbReference type="EMBL" id="KCZ95402.1"/>
    </source>
</evidence>
<keyword evidence="3" id="KW-1185">Reference proteome</keyword>
<dbReference type="PATRIC" id="fig|1280951.3.peg.931"/>
<evidence type="ECO:0008006" key="4">
    <source>
        <dbReference type="Google" id="ProtNLM"/>
    </source>
</evidence>
<evidence type="ECO:0000313" key="3">
    <source>
        <dbReference type="Proteomes" id="UP000025061"/>
    </source>
</evidence>
<dbReference type="EMBL" id="ARYI01000003">
    <property type="protein sequence ID" value="KCZ95402.1"/>
    <property type="molecule type" value="Genomic_DNA"/>
</dbReference>
<dbReference type="RefSeq" id="WP_011645274.1">
    <property type="nucleotide sequence ID" value="NZ_ARYI01000003.1"/>
</dbReference>
<name>A0A059FXR8_9PROT</name>
<comment type="caution">
    <text evidence="2">The sequence shown here is derived from an EMBL/GenBank/DDBJ whole genome shotgun (WGS) entry which is preliminary data.</text>
</comment>
<dbReference type="AlphaFoldDB" id="A0A059FXR8"/>
<feature type="compositionally biased region" description="Basic and acidic residues" evidence="1">
    <location>
        <begin position="30"/>
        <end position="40"/>
    </location>
</feature>
<evidence type="ECO:0000256" key="1">
    <source>
        <dbReference type="SAM" id="MobiDB-lite"/>
    </source>
</evidence>
<protein>
    <recommendedName>
        <fullName evidence="4">Flagellar assembly protein FliH/Type III secretion system HrpE domain-containing protein</fullName>
    </recommendedName>
</protein>
<organism evidence="2 3">
    <name type="scientific">Hyphomonas hirschiana VP5</name>
    <dbReference type="NCBI Taxonomy" id="1280951"/>
    <lineage>
        <taxon>Bacteria</taxon>
        <taxon>Pseudomonadati</taxon>
        <taxon>Pseudomonadota</taxon>
        <taxon>Alphaproteobacteria</taxon>
        <taxon>Hyphomonadales</taxon>
        <taxon>Hyphomonadaceae</taxon>
        <taxon>Hyphomonas</taxon>
    </lineage>
</organism>
<accession>A0A059FXR8</accession>
<gene>
    <name evidence="2" type="ORF">HHI_04580</name>
</gene>
<sequence length="203" mass="21963">MSDAVFSHLPRFDAVTGPRPADWLRAMTRDDLQAPSRPEEAETPAPAPAQAKAEPAVVRPIPQETAALQATISSLAKAMERIDAESRQQTVETVQAIAGQLFPELSRRFLAEEIGRHLPGLIPVAVPVVDIRAEPGLAAQLEEMISRTPSLEGRCNVIAQDGQGTGRAEVSWRTGGVSFDFESLLDACLNDLGSTHKKNTEYK</sequence>
<dbReference type="OrthoDB" id="7628610at2"/>
<proteinExistence type="predicted"/>